<name>A0AAW5F021_CLOSY</name>
<sequence>MLNEMRYVYSVYQEKSFSKAAKKLFISQPALSNMVRKAENEIGAPIFDRSTIPLTVTKEGAYYIKSIEEILFIQRNMQAYFKDLRELNTGSLSIGGASFFCSFVFPDLIGRFREKYPNVTIDLLEGNVKELKEGLEDETLDLVIETALYEDSTVERFFYKNEEIILMVPASYAINKRLQPYRLSYQDVVSDRFQADSYEPVPLELFKDTPFIIMKPGNDMYQRGFSMCRNAGFTPKVAIQMDQVLTSMNIASNGVGAVFIRSDIIGCLPENKKLVYYKIGDPLASRKVVFASKKGKYITAAMREFLRMAGAKRVNGVCPGKSPAKTGGPCKNSQKGAEEWN</sequence>
<dbReference type="InterPro" id="IPR050950">
    <property type="entry name" value="HTH-type_LysR_regulators"/>
</dbReference>
<dbReference type="GO" id="GO:0003677">
    <property type="term" value="F:DNA binding"/>
    <property type="evidence" value="ECO:0007669"/>
    <property type="project" value="UniProtKB-KW"/>
</dbReference>
<dbReference type="Gene3D" id="1.10.10.10">
    <property type="entry name" value="Winged helix-like DNA-binding domain superfamily/Winged helix DNA-binding domain"/>
    <property type="match status" value="1"/>
</dbReference>
<evidence type="ECO:0000256" key="5">
    <source>
        <dbReference type="SAM" id="MobiDB-lite"/>
    </source>
</evidence>
<dbReference type="GO" id="GO:0003700">
    <property type="term" value="F:DNA-binding transcription factor activity"/>
    <property type="evidence" value="ECO:0007669"/>
    <property type="project" value="InterPro"/>
</dbReference>
<keyword evidence="4" id="KW-0804">Transcription</keyword>
<reference evidence="7" key="1">
    <citation type="journal article" date="2022" name="Cell Host Microbe">
        <title>Colonization of the live biotherapeutic product VE303 and modulation of the microbiota and metabolites in healthy volunteers.</title>
        <authorList>
            <person name="Dsouza M."/>
            <person name="Menon R."/>
            <person name="Crossette E."/>
            <person name="Bhattarai S.K."/>
            <person name="Schneider J."/>
            <person name="Kim Y.G."/>
            <person name="Reddy S."/>
            <person name="Caballero S."/>
            <person name="Felix C."/>
            <person name="Cornacchione L."/>
            <person name="Hendrickson J."/>
            <person name="Watson A.R."/>
            <person name="Minot S.S."/>
            <person name="Greenfield N."/>
            <person name="Schopf L."/>
            <person name="Szabady R."/>
            <person name="Patarroyo J."/>
            <person name="Smith W."/>
            <person name="Harrison P."/>
            <person name="Kuijper E.J."/>
            <person name="Kelly C.P."/>
            <person name="Olle B."/>
            <person name="Bobilev D."/>
            <person name="Silber J.L."/>
            <person name="Bucci V."/>
            <person name="Roberts B."/>
            <person name="Faith J."/>
            <person name="Norman J.M."/>
        </authorList>
    </citation>
    <scope>NUCLEOTIDE SEQUENCE</scope>
    <source>
        <strain evidence="7">VE303-04</strain>
    </source>
</reference>
<evidence type="ECO:0000256" key="4">
    <source>
        <dbReference type="ARBA" id="ARBA00023163"/>
    </source>
</evidence>
<gene>
    <name evidence="7" type="ORF">K5I21_07660</name>
</gene>
<dbReference type="SUPFAM" id="SSF53850">
    <property type="entry name" value="Periplasmic binding protein-like II"/>
    <property type="match status" value="1"/>
</dbReference>
<dbReference type="AlphaFoldDB" id="A0AAW5F021"/>
<dbReference type="InterPro" id="IPR036388">
    <property type="entry name" value="WH-like_DNA-bd_sf"/>
</dbReference>
<dbReference type="EMBL" id="JAINVB010000001">
    <property type="protein sequence ID" value="MCK0085745.1"/>
    <property type="molecule type" value="Genomic_DNA"/>
</dbReference>
<feature type="region of interest" description="Disordered" evidence="5">
    <location>
        <begin position="320"/>
        <end position="341"/>
    </location>
</feature>
<feature type="domain" description="HTH lysR-type" evidence="6">
    <location>
        <begin position="1"/>
        <end position="57"/>
    </location>
</feature>
<dbReference type="Pfam" id="PF03466">
    <property type="entry name" value="LysR_substrate"/>
    <property type="match status" value="1"/>
</dbReference>
<organism evidence="7 8">
    <name type="scientific">Clostridium symbiosum</name>
    <name type="common">Bacteroides symbiosus</name>
    <dbReference type="NCBI Taxonomy" id="1512"/>
    <lineage>
        <taxon>Bacteria</taxon>
        <taxon>Bacillati</taxon>
        <taxon>Bacillota</taxon>
        <taxon>Clostridia</taxon>
        <taxon>Lachnospirales</taxon>
        <taxon>Lachnospiraceae</taxon>
        <taxon>Otoolea</taxon>
    </lineage>
</organism>
<keyword evidence="2" id="KW-0805">Transcription regulation</keyword>
<comment type="caution">
    <text evidence="7">The sequence shown here is derived from an EMBL/GenBank/DDBJ whole genome shotgun (WGS) entry which is preliminary data.</text>
</comment>
<evidence type="ECO:0000256" key="3">
    <source>
        <dbReference type="ARBA" id="ARBA00023125"/>
    </source>
</evidence>
<dbReference type="SUPFAM" id="SSF46785">
    <property type="entry name" value="Winged helix' DNA-binding domain"/>
    <property type="match status" value="1"/>
</dbReference>
<dbReference type="Gene3D" id="3.40.190.290">
    <property type="match status" value="1"/>
</dbReference>
<evidence type="ECO:0000256" key="1">
    <source>
        <dbReference type="ARBA" id="ARBA00009437"/>
    </source>
</evidence>
<accession>A0AAW5F021</accession>
<dbReference type="GO" id="GO:0005829">
    <property type="term" value="C:cytosol"/>
    <property type="evidence" value="ECO:0007669"/>
    <property type="project" value="TreeGrafter"/>
</dbReference>
<dbReference type="PROSITE" id="PS50931">
    <property type="entry name" value="HTH_LYSR"/>
    <property type="match status" value="1"/>
</dbReference>
<dbReference type="Pfam" id="PF00126">
    <property type="entry name" value="HTH_1"/>
    <property type="match status" value="1"/>
</dbReference>
<dbReference type="InterPro" id="IPR000847">
    <property type="entry name" value="LysR_HTH_N"/>
</dbReference>
<dbReference type="PANTHER" id="PTHR30419:SF28">
    <property type="entry name" value="HTH-TYPE TRANSCRIPTIONAL REGULATOR BSDA"/>
    <property type="match status" value="1"/>
</dbReference>
<evidence type="ECO:0000313" key="7">
    <source>
        <dbReference type="EMBL" id="MCK0085745.1"/>
    </source>
</evidence>
<evidence type="ECO:0000313" key="8">
    <source>
        <dbReference type="Proteomes" id="UP001203136"/>
    </source>
</evidence>
<protein>
    <submittedName>
        <fullName evidence="7">LysR family transcriptional regulator</fullName>
    </submittedName>
</protein>
<keyword evidence="3" id="KW-0238">DNA-binding</keyword>
<dbReference type="InterPro" id="IPR036390">
    <property type="entry name" value="WH_DNA-bd_sf"/>
</dbReference>
<comment type="similarity">
    <text evidence="1">Belongs to the LysR transcriptional regulatory family.</text>
</comment>
<dbReference type="Proteomes" id="UP001203136">
    <property type="component" value="Unassembled WGS sequence"/>
</dbReference>
<dbReference type="RefSeq" id="WP_003506787.1">
    <property type="nucleotide sequence ID" value="NZ_BAABZD010000004.1"/>
</dbReference>
<dbReference type="PRINTS" id="PR00039">
    <property type="entry name" value="HTHLYSR"/>
</dbReference>
<dbReference type="InterPro" id="IPR005119">
    <property type="entry name" value="LysR_subst-bd"/>
</dbReference>
<dbReference type="CDD" id="cd05466">
    <property type="entry name" value="PBP2_LTTR_substrate"/>
    <property type="match status" value="1"/>
</dbReference>
<dbReference type="PANTHER" id="PTHR30419">
    <property type="entry name" value="HTH-TYPE TRANSCRIPTIONAL REGULATOR YBHD"/>
    <property type="match status" value="1"/>
</dbReference>
<proteinExistence type="inferred from homology"/>
<evidence type="ECO:0000259" key="6">
    <source>
        <dbReference type="PROSITE" id="PS50931"/>
    </source>
</evidence>
<evidence type="ECO:0000256" key="2">
    <source>
        <dbReference type="ARBA" id="ARBA00023015"/>
    </source>
</evidence>